<dbReference type="InterPro" id="IPR013656">
    <property type="entry name" value="PAS_4"/>
</dbReference>
<comment type="caution">
    <text evidence="6">The sequence shown here is derived from an EMBL/GenBank/DDBJ whole genome shotgun (WGS) entry which is preliminary data.</text>
</comment>
<evidence type="ECO:0000256" key="2">
    <source>
        <dbReference type="ARBA" id="ARBA00023012"/>
    </source>
</evidence>
<evidence type="ECO:0000313" key="6">
    <source>
        <dbReference type="EMBL" id="OBZ92803.1"/>
    </source>
</evidence>
<keyword evidence="1 3" id="KW-0597">Phosphoprotein</keyword>
<dbReference type="PROSITE" id="PS50110">
    <property type="entry name" value="RESPONSE_REGULATORY"/>
    <property type="match status" value="1"/>
</dbReference>
<dbReference type="Pfam" id="PF00072">
    <property type="entry name" value="Response_reg"/>
    <property type="match status" value="1"/>
</dbReference>
<dbReference type="SMART" id="SM00448">
    <property type="entry name" value="REC"/>
    <property type="match status" value="1"/>
</dbReference>
<name>A0A1C7NUX0_9HYPH</name>
<evidence type="ECO:0000259" key="4">
    <source>
        <dbReference type="PROSITE" id="PS50110"/>
    </source>
</evidence>
<dbReference type="RefSeq" id="WP_068957344.1">
    <property type="nucleotide sequence ID" value="NZ_LGLV01000017.1"/>
</dbReference>
<dbReference type="Gene3D" id="3.40.50.2300">
    <property type="match status" value="1"/>
</dbReference>
<dbReference type="SUPFAM" id="SSF55785">
    <property type="entry name" value="PYP-like sensor domain (PAS domain)"/>
    <property type="match status" value="1"/>
</dbReference>
<dbReference type="Pfam" id="PF12860">
    <property type="entry name" value="PAS_7"/>
    <property type="match status" value="1"/>
</dbReference>
<feature type="modified residue" description="4-aspartylphosphate" evidence="3">
    <location>
        <position position="500"/>
    </location>
</feature>
<dbReference type="SMART" id="SM00091">
    <property type="entry name" value="PAS"/>
    <property type="match status" value="2"/>
</dbReference>
<dbReference type="SUPFAM" id="SSF52172">
    <property type="entry name" value="CheY-like"/>
    <property type="match status" value="1"/>
</dbReference>
<dbReference type="EMBL" id="LGLV01000017">
    <property type="protein sequence ID" value="OBZ92803.1"/>
    <property type="molecule type" value="Genomic_DNA"/>
</dbReference>
<evidence type="ECO:0000256" key="3">
    <source>
        <dbReference type="PROSITE-ProRule" id="PRU00169"/>
    </source>
</evidence>
<dbReference type="InterPro" id="IPR011006">
    <property type="entry name" value="CheY-like_superfamily"/>
</dbReference>
<evidence type="ECO:0000259" key="5">
    <source>
        <dbReference type="PROSITE" id="PS50112"/>
    </source>
</evidence>
<dbReference type="Gene3D" id="3.30.450.20">
    <property type="entry name" value="PAS domain"/>
    <property type="match status" value="2"/>
</dbReference>
<proteinExistence type="predicted"/>
<dbReference type="PANTHER" id="PTHR45339">
    <property type="entry name" value="HYBRID SIGNAL TRANSDUCTION HISTIDINE KINASE J"/>
    <property type="match status" value="1"/>
</dbReference>
<feature type="domain" description="Response regulatory" evidence="4">
    <location>
        <begin position="451"/>
        <end position="569"/>
    </location>
</feature>
<reference evidence="6 7" key="1">
    <citation type="journal article" date="2016" name="Syst. Appl. Microbiol.">
        <title>Pararhizobium polonicum sp. nov. isolated from tumors on stone fruit rootstocks.</title>
        <authorList>
            <person name="Pulawska J."/>
            <person name="Kuzmanovic N."/>
            <person name="Willems A."/>
            <person name="Pothier J.F."/>
        </authorList>
    </citation>
    <scope>NUCLEOTIDE SEQUENCE [LARGE SCALE GENOMIC DNA]</scope>
    <source>
        <strain evidence="6 7">F5.1</strain>
    </source>
</reference>
<dbReference type="PROSITE" id="PS50112">
    <property type="entry name" value="PAS"/>
    <property type="match status" value="1"/>
</dbReference>
<dbReference type="STRING" id="1612624.ADU59_24000"/>
<feature type="domain" description="PAS" evidence="5">
    <location>
        <begin position="150"/>
        <end position="220"/>
    </location>
</feature>
<dbReference type="NCBIfam" id="TIGR00229">
    <property type="entry name" value="sensory_box"/>
    <property type="match status" value="1"/>
</dbReference>
<dbReference type="CDD" id="cd17546">
    <property type="entry name" value="REC_hyHK_CKI1_RcsC-like"/>
    <property type="match status" value="1"/>
</dbReference>
<organism evidence="6 7">
    <name type="scientific">Pararhizobium polonicum</name>
    <dbReference type="NCBI Taxonomy" id="1612624"/>
    <lineage>
        <taxon>Bacteria</taxon>
        <taxon>Pseudomonadati</taxon>
        <taxon>Pseudomonadota</taxon>
        <taxon>Alphaproteobacteria</taxon>
        <taxon>Hyphomicrobiales</taxon>
        <taxon>Rhizobiaceae</taxon>
        <taxon>Rhizobium/Agrobacterium group</taxon>
        <taxon>Pararhizobium</taxon>
    </lineage>
</organism>
<dbReference type="InterPro" id="IPR035965">
    <property type="entry name" value="PAS-like_dom_sf"/>
</dbReference>
<dbReference type="PANTHER" id="PTHR45339:SF1">
    <property type="entry name" value="HYBRID SIGNAL TRANSDUCTION HISTIDINE KINASE J"/>
    <property type="match status" value="1"/>
</dbReference>
<evidence type="ECO:0000313" key="7">
    <source>
        <dbReference type="Proteomes" id="UP000093111"/>
    </source>
</evidence>
<keyword evidence="2" id="KW-0902">Two-component regulatory system</keyword>
<dbReference type="InterPro" id="IPR001789">
    <property type="entry name" value="Sig_transdc_resp-reg_receiver"/>
</dbReference>
<gene>
    <name evidence="6" type="ORF">ADU59_24000</name>
</gene>
<dbReference type="Proteomes" id="UP000093111">
    <property type="component" value="Unassembled WGS sequence"/>
</dbReference>
<dbReference type="OrthoDB" id="8274118at2"/>
<dbReference type="AlphaFoldDB" id="A0A1C7NUX0"/>
<dbReference type="GO" id="GO:0000160">
    <property type="term" value="P:phosphorelay signal transduction system"/>
    <property type="evidence" value="ECO:0007669"/>
    <property type="project" value="UniProtKB-KW"/>
</dbReference>
<protein>
    <submittedName>
        <fullName evidence="6">Chemotaxis protein CheY</fullName>
    </submittedName>
</protein>
<sequence length="578" mass="64281">MNDVASFGANIQKTVLEATSDALGLAILVCDKNDEIVFASRPILQFYPIPAQFLEAGTRLKDFLGAIFDSGVRSGTAPETSRRNVNRDEWISERLSHHWRERFDVVERIGRHRWINVRKRRLSSGLGIVAISDVSEQKKREEQMQLDMERVELTEGILDSLPNPICVKDRSLNYIAVNKAFCALHGMTADTILGRSVWDLLEPELAEKFERSDRATLETGEIHYQPEQIVQADGEDLWVVTRKFRVGDPGKYLLVTCMNDVTDLVVGYSGLDDASSSRSPLEIKDYGLFAPAQNCYDPFRSIDMQHLIEAGAIIDPDTRGRQRILLITDAPALEVNLVPQLRRWGFDACAVRNAEELSAFKDACAVRAVRIDTLLIDGTMADALTLVSSWTSSPSLVLAKDWKPVELRASVLALCENGIGTLPSVEADGPADWDIIVPDVSLTGRPMPEVEVVVAEDNEINQFVFAQILEGLGISYRIAADGEEAVKLWQRYRPNLVLMDVSMPVMNGFDATRAIRALEKSASFQTPIIAVTAQALDIDIEQSKLAGMDDYITKPISPDMIEAVYRKFVITKAERLAG</sequence>
<dbReference type="InterPro" id="IPR000014">
    <property type="entry name" value="PAS"/>
</dbReference>
<dbReference type="PATRIC" id="fig|1612624.7.peg.2495"/>
<keyword evidence="7" id="KW-1185">Reference proteome</keyword>
<dbReference type="Pfam" id="PF08448">
    <property type="entry name" value="PAS_4"/>
    <property type="match status" value="1"/>
</dbReference>
<dbReference type="CDD" id="cd00130">
    <property type="entry name" value="PAS"/>
    <property type="match status" value="1"/>
</dbReference>
<accession>A0A1C7NUX0</accession>
<evidence type="ECO:0000256" key="1">
    <source>
        <dbReference type="ARBA" id="ARBA00022553"/>
    </source>
</evidence>